<gene>
    <name evidence="2" type="ORF">FAES_0100</name>
</gene>
<keyword evidence="3" id="KW-1185">Reference proteome</keyword>
<dbReference type="AlphaFoldDB" id="I0K1W1"/>
<proteinExistence type="predicted"/>
<evidence type="ECO:0000313" key="2">
    <source>
        <dbReference type="EMBL" id="CCG98114.1"/>
    </source>
</evidence>
<dbReference type="STRING" id="1166018.FAES_0100"/>
<dbReference type="EMBL" id="HE796683">
    <property type="protein sequence ID" value="CCG98114.1"/>
    <property type="molecule type" value="Genomic_DNA"/>
</dbReference>
<dbReference type="RefSeq" id="WP_015329214.1">
    <property type="nucleotide sequence ID" value="NC_020054.1"/>
</dbReference>
<evidence type="ECO:0000313" key="3">
    <source>
        <dbReference type="Proteomes" id="UP000011058"/>
    </source>
</evidence>
<accession>I0K1W1</accession>
<organism evidence="2 3">
    <name type="scientific">Fibrella aestuarina BUZ 2</name>
    <dbReference type="NCBI Taxonomy" id="1166018"/>
    <lineage>
        <taxon>Bacteria</taxon>
        <taxon>Pseudomonadati</taxon>
        <taxon>Bacteroidota</taxon>
        <taxon>Cytophagia</taxon>
        <taxon>Cytophagales</taxon>
        <taxon>Spirosomataceae</taxon>
        <taxon>Fibrella</taxon>
    </lineage>
</organism>
<feature type="chain" id="PRO_5003629810" evidence="1">
    <location>
        <begin position="22"/>
        <end position="147"/>
    </location>
</feature>
<keyword evidence="1" id="KW-0732">Signal</keyword>
<protein>
    <submittedName>
        <fullName evidence="2">Uncharacterized protein</fullName>
    </submittedName>
</protein>
<sequence length="147" mass="16205">MKTIHYTLGLLLIGCLAMSFRSTNWVSTTAEAPGSAVTVNGYAVVGDAVMINSRGRLAVVEGDPRSANRKAVPFRLLLKRQAMVIQRWPETSEQTNYSMQLDDVWPVAQPGDQLLIEPVGQANKQLIRLIKVQTINWLPLLRSGDGC</sequence>
<evidence type="ECO:0000256" key="1">
    <source>
        <dbReference type="SAM" id="SignalP"/>
    </source>
</evidence>
<dbReference type="HOGENOM" id="CLU_1765300_0_0_10"/>
<reference evidence="2 3" key="1">
    <citation type="journal article" date="2012" name="J. Bacteriol.">
        <title>Genome Sequence of Fibrella aestuarina BUZ 2T, a Filamentous Marine Bacterium.</title>
        <authorList>
            <person name="Filippini M."/>
            <person name="Qi W."/>
            <person name="Blom J."/>
            <person name="Goesmann A."/>
            <person name="Smits T.H."/>
            <person name="Bagheri H.C."/>
        </authorList>
    </citation>
    <scope>NUCLEOTIDE SEQUENCE [LARGE SCALE GENOMIC DNA]</scope>
    <source>
        <strain evidence="3">BUZ 2T</strain>
    </source>
</reference>
<dbReference type="PROSITE" id="PS51257">
    <property type="entry name" value="PROKAR_LIPOPROTEIN"/>
    <property type="match status" value="1"/>
</dbReference>
<dbReference type="Proteomes" id="UP000011058">
    <property type="component" value="Chromosome"/>
</dbReference>
<dbReference type="OrthoDB" id="953615at2"/>
<name>I0K1W1_9BACT</name>
<dbReference type="KEGG" id="fae:FAES_0100"/>
<feature type="signal peptide" evidence="1">
    <location>
        <begin position="1"/>
        <end position="21"/>
    </location>
</feature>
<dbReference type="eggNOG" id="ENOG5033KHP">
    <property type="taxonomic scope" value="Bacteria"/>
</dbReference>